<dbReference type="HOGENOM" id="CLU_086128_0_0_1"/>
<dbReference type="AlphaFoldDB" id="S7R9I9"/>
<keyword evidence="2 4" id="KW-0863">Zinc-finger</keyword>
<dbReference type="Proteomes" id="UP000030669">
    <property type="component" value="Unassembled WGS sequence"/>
</dbReference>
<evidence type="ECO:0000256" key="4">
    <source>
        <dbReference type="PROSITE-ProRule" id="PRU00134"/>
    </source>
</evidence>
<name>S7R9I9_GLOTA</name>
<evidence type="ECO:0000259" key="5">
    <source>
        <dbReference type="PROSITE" id="PS50865"/>
    </source>
</evidence>
<dbReference type="GeneID" id="19306697"/>
<feature type="domain" description="MYND-type" evidence="5">
    <location>
        <begin position="8"/>
        <end position="44"/>
    </location>
</feature>
<evidence type="ECO:0000256" key="3">
    <source>
        <dbReference type="ARBA" id="ARBA00022833"/>
    </source>
</evidence>
<dbReference type="OrthoDB" id="437457at2759"/>
<dbReference type="OMA" id="AICNITF"/>
<dbReference type="GO" id="GO:0008270">
    <property type="term" value="F:zinc ion binding"/>
    <property type="evidence" value="ECO:0007669"/>
    <property type="project" value="UniProtKB-KW"/>
</dbReference>
<dbReference type="eggNOG" id="ENOG502SI6T">
    <property type="taxonomic scope" value="Eukaryota"/>
</dbReference>
<keyword evidence="1" id="KW-0479">Metal-binding</keyword>
<evidence type="ECO:0000256" key="1">
    <source>
        <dbReference type="ARBA" id="ARBA00022723"/>
    </source>
</evidence>
<evidence type="ECO:0000313" key="6">
    <source>
        <dbReference type="EMBL" id="EPQ50935.1"/>
    </source>
</evidence>
<dbReference type="SUPFAM" id="SSF144232">
    <property type="entry name" value="HIT/MYND zinc finger-like"/>
    <property type="match status" value="1"/>
</dbReference>
<protein>
    <recommendedName>
        <fullName evidence="5">MYND-type domain-containing protein</fullName>
    </recommendedName>
</protein>
<evidence type="ECO:0000256" key="2">
    <source>
        <dbReference type="ARBA" id="ARBA00022771"/>
    </source>
</evidence>
<dbReference type="PROSITE" id="PS50865">
    <property type="entry name" value="ZF_MYND_2"/>
    <property type="match status" value="1"/>
</dbReference>
<accession>S7R9I9</accession>
<organism evidence="6 7">
    <name type="scientific">Gloeophyllum trabeum (strain ATCC 11539 / FP-39264 / Madison 617)</name>
    <name type="common">Brown rot fungus</name>
    <dbReference type="NCBI Taxonomy" id="670483"/>
    <lineage>
        <taxon>Eukaryota</taxon>
        <taxon>Fungi</taxon>
        <taxon>Dikarya</taxon>
        <taxon>Basidiomycota</taxon>
        <taxon>Agaricomycotina</taxon>
        <taxon>Agaricomycetes</taxon>
        <taxon>Gloeophyllales</taxon>
        <taxon>Gloeophyllaceae</taxon>
        <taxon>Gloeophyllum</taxon>
    </lineage>
</organism>
<evidence type="ECO:0000313" key="7">
    <source>
        <dbReference type="Proteomes" id="UP000030669"/>
    </source>
</evidence>
<proteinExistence type="predicted"/>
<dbReference type="RefSeq" id="XP_007870633.1">
    <property type="nucleotide sequence ID" value="XM_007872442.1"/>
</dbReference>
<keyword evidence="7" id="KW-1185">Reference proteome</keyword>
<dbReference type="Gene3D" id="6.10.140.2220">
    <property type="match status" value="1"/>
</dbReference>
<sequence length="199" mass="22469">MSTINHLCTICYYPTNLYCGRCERVYYCSPEHQLSDWPRHKVECVHAHSEPPNHKQIATPPVYQQPLVSVLALLFSPEEENPRLVTVQCTPQPEPTNGLCPTPLVQTFFPDDQIGSVVLTQGLNNEHLRFPLHLFYSQSSLLCRANVNRAIQRITSEAAAKPWFGPAVVLKFNGSRRQGYSHAGANDLPTLSAYFLTYK</sequence>
<dbReference type="EMBL" id="KB469313">
    <property type="protein sequence ID" value="EPQ50935.1"/>
    <property type="molecule type" value="Genomic_DNA"/>
</dbReference>
<reference evidence="6 7" key="1">
    <citation type="journal article" date="2012" name="Science">
        <title>The Paleozoic origin of enzymatic lignin decomposition reconstructed from 31 fungal genomes.</title>
        <authorList>
            <person name="Floudas D."/>
            <person name="Binder M."/>
            <person name="Riley R."/>
            <person name="Barry K."/>
            <person name="Blanchette R.A."/>
            <person name="Henrissat B."/>
            <person name="Martinez A.T."/>
            <person name="Otillar R."/>
            <person name="Spatafora J.W."/>
            <person name="Yadav J.S."/>
            <person name="Aerts A."/>
            <person name="Benoit I."/>
            <person name="Boyd A."/>
            <person name="Carlson A."/>
            <person name="Copeland A."/>
            <person name="Coutinho P.M."/>
            <person name="de Vries R.P."/>
            <person name="Ferreira P."/>
            <person name="Findley K."/>
            <person name="Foster B."/>
            <person name="Gaskell J."/>
            <person name="Glotzer D."/>
            <person name="Gorecki P."/>
            <person name="Heitman J."/>
            <person name="Hesse C."/>
            <person name="Hori C."/>
            <person name="Igarashi K."/>
            <person name="Jurgens J.A."/>
            <person name="Kallen N."/>
            <person name="Kersten P."/>
            <person name="Kohler A."/>
            <person name="Kuees U."/>
            <person name="Kumar T.K.A."/>
            <person name="Kuo A."/>
            <person name="LaButti K."/>
            <person name="Larrondo L.F."/>
            <person name="Lindquist E."/>
            <person name="Ling A."/>
            <person name="Lombard V."/>
            <person name="Lucas S."/>
            <person name="Lundell T."/>
            <person name="Martin R."/>
            <person name="McLaughlin D.J."/>
            <person name="Morgenstern I."/>
            <person name="Morin E."/>
            <person name="Murat C."/>
            <person name="Nagy L.G."/>
            <person name="Nolan M."/>
            <person name="Ohm R.A."/>
            <person name="Patyshakuliyeva A."/>
            <person name="Rokas A."/>
            <person name="Ruiz-Duenas F.J."/>
            <person name="Sabat G."/>
            <person name="Salamov A."/>
            <person name="Samejima M."/>
            <person name="Schmutz J."/>
            <person name="Slot J.C."/>
            <person name="St John F."/>
            <person name="Stenlid J."/>
            <person name="Sun H."/>
            <person name="Sun S."/>
            <person name="Syed K."/>
            <person name="Tsang A."/>
            <person name="Wiebenga A."/>
            <person name="Young D."/>
            <person name="Pisabarro A."/>
            <person name="Eastwood D.C."/>
            <person name="Martin F."/>
            <person name="Cullen D."/>
            <person name="Grigoriev I.V."/>
            <person name="Hibbett D.S."/>
        </authorList>
    </citation>
    <scope>NUCLEOTIDE SEQUENCE [LARGE SCALE GENOMIC DNA]</scope>
    <source>
        <strain evidence="6 7">ATCC 11539</strain>
    </source>
</reference>
<dbReference type="KEGG" id="gtr:GLOTRDRAFT_50028"/>
<dbReference type="InterPro" id="IPR002893">
    <property type="entry name" value="Znf_MYND"/>
</dbReference>
<dbReference type="Pfam" id="PF01753">
    <property type="entry name" value="zf-MYND"/>
    <property type="match status" value="1"/>
</dbReference>
<keyword evidence="3" id="KW-0862">Zinc</keyword>
<gene>
    <name evidence="6" type="ORF">GLOTRDRAFT_50028</name>
</gene>